<evidence type="ECO:0000259" key="6">
    <source>
        <dbReference type="Pfam" id="PF04932"/>
    </source>
</evidence>
<dbReference type="Proteomes" id="UP000186364">
    <property type="component" value="Unassembled WGS sequence"/>
</dbReference>
<feature type="transmembrane region" description="Helical" evidence="5">
    <location>
        <begin position="185"/>
        <end position="205"/>
    </location>
</feature>
<feature type="transmembrane region" description="Helical" evidence="5">
    <location>
        <begin position="413"/>
        <end position="428"/>
    </location>
</feature>
<keyword evidence="8" id="KW-1185">Reference proteome</keyword>
<comment type="caution">
    <text evidence="7">The sequence shown here is derived from an EMBL/GenBank/DDBJ whole genome shotgun (WGS) entry which is preliminary data.</text>
</comment>
<feature type="transmembrane region" description="Helical" evidence="5">
    <location>
        <begin position="115"/>
        <end position="136"/>
    </location>
</feature>
<keyword evidence="3 5" id="KW-1133">Transmembrane helix</keyword>
<keyword evidence="2 5" id="KW-0812">Transmembrane</keyword>
<dbReference type="InterPro" id="IPR051533">
    <property type="entry name" value="WaaL-like"/>
</dbReference>
<dbReference type="PANTHER" id="PTHR37422">
    <property type="entry name" value="TEICHURONIC ACID BIOSYNTHESIS PROTEIN TUAE"/>
    <property type="match status" value="1"/>
</dbReference>
<evidence type="ECO:0000313" key="7">
    <source>
        <dbReference type="EMBL" id="OLP59013.1"/>
    </source>
</evidence>
<name>A0A1Q9AU80_9HYPH</name>
<keyword evidence="4 5" id="KW-0472">Membrane</keyword>
<dbReference type="EMBL" id="MKIP01000053">
    <property type="protein sequence ID" value="OLP59013.1"/>
    <property type="molecule type" value="Genomic_DNA"/>
</dbReference>
<evidence type="ECO:0000256" key="2">
    <source>
        <dbReference type="ARBA" id="ARBA00022692"/>
    </source>
</evidence>
<reference evidence="7 8" key="1">
    <citation type="submission" date="2016-09" db="EMBL/GenBank/DDBJ databases">
        <title>Rhizobium sp. nov., a novel species isolated from the rice rhizosphere.</title>
        <authorList>
            <person name="Zhao J."/>
            <person name="Zhang X."/>
        </authorList>
    </citation>
    <scope>NUCLEOTIDE SEQUENCE [LARGE SCALE GENOMIC DNA]</scope>
    <source>
        <strain evidence="7 8">1.7048</strain>
    </source>
</reference>
<evidence type="ECO:0000256" key="3">
    <source>
        <dbReference type="ARBA" id="ARBA00022989"/>
    </source>
</evidence>
<comment type="subcellular location">
    <subcellularLocation>
        <location evidence="1">Membrane</location>
        <topology evidence="1">Multi-pass membrane protein</topology>
    </subcellularLocation>
</comment>
<feature type="domain" description="O-antigen ligase-related" evidence="6">
    <location>
        <begin position="217"/>
        <end position="362"/>
    </location>
</feature>
<feature type="transmembrane region" description="Helical" evidence="5">
    <location>
        <begin position="91"/>
        <end position="109"/>
    </location>
</feature>
<dbReference type="InterPro" id="IPR007016">
    <property type="entry name" value="O-antigen_ligase-rel_domated"/>
</dbReference>
<evidence type="ECO:0000256" key="5">
    <source>
        <dbReference type="SAM" id="Phobius"/>
    </source>
</evidence>
<dbReference type="AlphaFoldDB" id="A0A1Q9AU80"/>
<feature type="transmembrane region" description="Helical" evidence="5">
    <location>
        <begin position="143"/>
        <end position="165"/>
    </location>
</feature>
<dbReference type="Pfam" id="PF04932">
    <property type="entry name" value="Wzy_C"/>
    <property type="match status" value="1"/>
</dbReference>
<accession>A0A1Q9AU80</accession>
<evidence type="ECO:0000313" key="8">
    <source>
        <dbReference type="Proteomes" id="UP000186364"/>
    </source>
</evidence>
<proteinExistence type="predicted"/>
<gene>
    <name evidence="7" type="ORF">BJF93_03535</name>
</gene>
<sequence length="475" mass="52389">MARIAHKVPSAAAGNFFAGMDKIDFLAVGFFLLVMVRFATGEADSESARALNAAAVESGDLGKQIGYTFLFGLLTALWLMKRGLSLPKSLGIIPILLIGWIVMTSSWAFAPNVSFRRAILLVFVFFSLAFVVDLLGPGRSIRALYISLGICIILSIICVFLVPSVGRHPMTEMDQGIAGGWRGIFIHKNTAGPVVSMAAMMFLHLGLSKGHRMHWFLFSCSVFFLLGSKAKTAMGLFLVVFAISLLFRLACSDIRFRLLVGTLVVLAIAGGAGMAFGYADALVRLFSDPEAFTGRVAIWQAAYDAGMDNFWKGVGYSSLWGVGEPPPIMMWARFPYLEFISHSHNGYLELFATTGIIGLVMAVWFAVVGPFLVFMRMLNSSYRGAVSALFAIWLFGVLDNFMETQLFTRDREIWVVYFSSILIVTQLYKEEVATRTRTLLNNSARRMRARMRLPMPAGAQPVSLAKMNLDTISKF</sequence>
<dbReference type="RefSeq" id="WP_075628357.1">
    <property type="nucleotide sequence ID" value="NZ_FOAM01000004.1"/>
</dbReference>
<evidence type="ECO:0000256" key="4">
    <source>
        <dbReference type="ARBA" id="ARBA00023136"/>
    </source>
</evidence>
<evidence type="ECO:0000256" key="1">
    <source>
        <dbReference type="ARBA" id="ARBA00004141"/>
    </source>
</evidence>
<dbReference type="PANTHER" id="PTHR37422:SF21">
    <property type="entry name" value="EXOQ-LIKE PROTEIN"/>
    <property type="match status" value="1"/>
</dbReference>
<dbReference type="GO" id="GO:0016020">
    <property type="term" value="C:membrane"/>
    <property type="evidence" value="ECO:0007669"/>
    <property type="project" value="UniProtKB-SubCell"/>
</dbReference>
<feature type="transmembrane region" description="Helical" evidence="5">
    <location>
        <begin position="382"/>
        <end position="401"/>
    </location>
</feature>
<feature type="transmembrane region" description="Helical" evidence="5">
    <location>
        <begin position="258"/>
        <end position="279"/>
    </location>
</feature>
<feature type="transmembrane region" description="Helical" evidence="5">
    <location>
        <begin position="350"/>
        <end position="375"/>
    </location>
</feature>
<organism evidence="7 8">
    <name type="scientific">Xaviernesmea oryzae</name>
    <dbReference type="NCBI Taxonomy" id="464029"/>
    <lineage>
        <taxon>Bacteria</taxon>
        <taxon>Pseudomonadati</taxon>
        <taxon>Pseudomonadota</taxon>
        <taxon>Alphaproteobacteria</taxon>
        <taxon>Hyphomicrobiales</taxon>
        <taxon>Rhizobiaceae</taxon>
        <taxon>Rhizobium/Agrobacterium group</taxon>
        <taxon>Xaviernesmea</taxon>
    </lineage>
</organism>
<feature type="transmembrane region" description="Helical" evidence="5">
    <location>
        <begin position="23"/>
        <end position="41"/>
    </location>
</feature>
<protein>
    <recommendedName>
        <fullName evidence="6">O-antigen ligase-related domain-containing protein</fullName>
    </recommendedName>
</protein>